<evidence type="ECO:0000256" key="5">
    <source>
        <dbReference type="ARBA" id="ARBA00023040"/>
    </source>
</evidence>
<dbReference type="PANTHER" id="PTHR24243:SF208">
    <property type="entry name" value="PYROKININ-1 RECEPTOR"/>
    <property type="match status" value="1"/>
</dbReference>
<evidence type="ECO:0000256" key="9">
    <source>
        <dbReference type="SAM" id="Phobius"/>
    </source>
</evidence>
<comment type="subcellular location">
    <subcellularLocation>
        <location evidence="1">Membrane</location>
        <topology evidence="1">Multi-pass membrane protein</topology>
    </subcellularLocation>
</comment>
<keyword evidence="5" id="KW-0297">G-protein coupled receptor</keyword>
<dbReference type="AlphaFoldDB" id="A0A553P667"/>
<organism evidence="11 12">
    <name type="scientific">Tigriopus californicus</name>
    <name type="common">Marine copepod</name>
    <dbReference type="NCBI Taxonomy" id="6832"/>
    <lineage>
        <taxon>Eukaryota</taxon>
        <taxon>Metazoa</taxon>
        <taxon>Ecdysozoa</taxon>
        <taxon>Arthropoda</taxon>
        <taxon>Crustacea</taxon>
        <taxon>Multicrustacea</taxon>
        <taxon>Hexanauplia</taxon>
        <taxon>Copepoda</taxon>
        <taxon>Harpacticoida</taxon>
        <taxon>Harpacticidae</taxon>
        <taxon>Tigriopus</taxon>
    </lineage>
</organism>
<protein>
    <recommendedName>
        <fullName evidence="10">G-protein coupled receptors family 1 profile domain-containing protein</fullName>
    </recommendedName>
</protein>
<proteinExistence type="inferred from homology"/>
<keyword evidence="7" id="KW-0675">Receptor</keyword>
<reference evidence="11 12" key="1">
    <citation type="journal article" date="2018" name="Nat. Ecol. Evol.">
        <title>Genomic signatures of mitonuclear coevolution across populations of Tigriopus californicus.</title>
        <authorList>
            <person name="Barreto F.S."/>
            <person name="Watson E.T."/>
            <person name="Lima T.G."/>
            <person name="Willett C.S."/>
            <person name="Edmands S."/>
            <person name="Li W."/>
            <person name="Burton R.S."/>
        </authorList>
    </citation>
    <scope>NUCLEOTIDE SEQUENCE [LARGE SCALE GENOMIC DNA]</scope>
    <source>
        <strain evidence="11 12">San Diego</strain>
    </source>
</reference>
<evidence type="ECO:0000313" key="11">
    <source>
        <dbReference type="EMBL" id="TRY73171.1"/>
    </source>
</evidence>
<evidence type="ECO:0000256" key="1">
    <source>
        <dbReference type="ARBA" id="ARBA00004141"/>
    </source>
</evidence>
<dbReference type="Proteomes" id="UP000318571">
    <property type="component" value="Chromosome 3"/>
</dbReference>
<comment type="similarity">
    <text evidence="2">Belongs to the G-protein coupled receptor 1 family.</text>
</comment>
<evidence type="ECO:0000256" key="7">
    <source>
        <dbReference type="ARBA" id="ARBA00023170"/>
    </source>
</evidence>
<keyword evidence="4 9" id="KW-1133">Transmembrane helix</keyword>
<keyword evidence="12" id="KW-1185">Reference proteome</keyword>
<keyword evidence="3 9" id="KW-0812">Transmembrane</keyword>
<evidence type="ECO:0000256" key="4">
    <source>
        <dbReference type="ARBA" id="ARBA00022989"/>
    </source>
</evidence>
<dbReference type="InterPro" id="IPR000276">
    <property type="entry name" value="GPCR_Rhodpsn"/>
</dbReference>
<evidence type="ECO:0000256" key="3">
    <source>
        <dbReference type="ARBA" id="ARBA00022692"/>
    </source>
</evidence>
<evidence type="ECO:0000256" key="2">
    <source>
        <dbReference type="ARBA" id="ARBA00010663"/>
    </source>
</evidence>
<evidence type="ECO:0000256" key="8">
    <source>
        <dbReference type="ARBA" id="ARBA00023224"/>
    </source>
</evidence>
<dbReference type="PANTHER" id="PTHR24243">
    <property type="entry name" value="G-PROTEIN COUPLED RECEPTOR"/>
    <property type="match status" value="1"/>
</dbReference>
<feature type="non-terminal residue" evidence="11">
    <location>
        <position position="140"/>
    </location>
</feature>
<evidence type="ECO:0000313" key="12">
    <source>
        <dbReference type="Proteomes" id="UP000318571"/>
    </source>
</evidence>
<feature type="transmembrane region" description="Helical" evidence="9">
    <location>
        <begin position="84"/>
        <end position="113"/>
    </location>
</feature>
<dbReference type="Pfam" id="PF00001">
    <property type="entry name" value="7tm_1"/>
    <property type="match status" value="1"/>
</dbReference>
<dbReference type="SUPFAM" id="SSF81321">
    <property type="entry name" value="Family A G protein-coupled receptor-like"/>
    <property type="match status" value="1"/>
</dbReference>
<name>A0A553P667_TIGCA</name>
<evidence type="ECO:0000259" key="10">
    <source>
        <dbReference type="PROSITE" id="PS50262"/>
    </source>
</evidence>
<accession>A0A553P667</accession>
<dbReference type="EMBL" id="VCGU01000007">
    <property type="protein sequence ID" value="TRY73171.1"/>
    <property type="molecule type" value="Genomic_DNA"/>
</dbReference>
<dbReference type="InterPro" id="IPR017452">
    <property type="entry name" value="GPCR_Rhodpsn_7TM"/>
</dbReference>
<sequence>MAVELDGKAVLASLDFLGPWETNQTDFDNGAFNESHHLYENDWTHTLMHPCDAYINNMRSENQTDLFDEDVFLSLCLGDKRHPYIYLIPLTVVNCLMFVTGTIGNLLVCYVIVQSPGMRTSTNFFLFSLSMSDLTLLFVG</sequence>
<dbReference type="GO" id="GO:0008188">
    <property type="term" value="F:neuropeptide receptor activity"/>
    <property type="evidence" value="ECO:0007669"/>
    <property type="project" value="TreeGrafter"/>
</dbReference>
<dbReference type="GO" id="GO:0005886">
    <property type="term" value="C:plasma membrane"/>
    <property type="evidence" value="ECO:0007669"/>
    <property type="project" value="TreeGrafter"/>
</dbReference>
<keyword evidence="8" id="KW-0807">Transducer</keyword>
<feature type="domain" description="G-protein coupled receptors family 1 profile" evidence="10">
    <location>
        <begin position="104"/>
        <end position="140"/>
    </location>
</feature>
<dbReference type="STRING" id="6832.A0A553P667"/>
<comment type="caution">
    <text evidence="11">The sequence shown here is derived from an EMBL/GenBank/DDBJ whole genome shotgun (WGS) entry which is preliminary data.</text>
</comment>
<gene>
    <name evidence="11" type="ORF">TCAL_11056</name>
</gene>
<dbReference type="Gene3D" id="1.20.1070.10">
    <property type="entry name" value="Rhodopsin 7-helix transmembrane proteins"/>
    <property type="match status" value="1"/>
</dbReference>
<evidence type="ECO:0000256" key="6">
    <source>
        <dbReference type="ARBA" id="ARBA00023136"/>
    </source>
</evidence>
<dbReference type="PRINTS" id="PR00237">
    <property type="entry name" value="GPCRRHODOPSN"/>
</dbReference>
<dbReference type="PROSITE" id="PS50262">
    <property type="entry name" value="G_PROTEIN_RECEP_F1_2"/>
    <property type="match status" value="1"/>
</dbReference>
<keyword evidence="6 9" id="KW-0472">Membrane</keyword>